<dbReference type="PRINTS" id="PR00105">
    <property type="entry name" value="C5METTRFRASE"/>
</dbReference>
<reference evidence="3" key="1">
    <citation type="journal article" date="2021" name="Proc. Natl. Acad. Sci. U.S.A.">
        <title>A Catalog of Tens of Thousands of Viruses from Human Metagenomes Reveals Hidden Associations with Chronic Diseases.</title>
        <authorList>
            <person name="Tisza M.J."/>
            <person name="Buck C.B."/>
        </authorList>
    </citation>
    <scope>NUCLEOTIDE SEQUENCE</scope>
    <source>
        <strain evidence="3">Ct6YY1</strain>
    </source>
</reference>
<dbReference type="Gene3D" id="3.40.50.150">
    <property type="entry name" value="Vaccinia Virus protein VP39"/>
    <property type="match status" value="1"/>
</dbReference>
<name>A0A8S5V2X5_9CAUD</name>
<evidence type="ECO:0000256" key="1">
    <source>
        <dbReference type="ARBA" id="ARBA00022603"/>
    </source>
</evidence>
<dbReference type="GO" id="GO:0032259">
    <property type="term" value="P:methylation"/>
    <property type="evidence" value="ECO:0007669"/>
    <property type="project" value="UniProtKB-KW"/>
</dbReference>
<sequence length="201" mass="22585">MFDAIKHLRPRFTFFENVRGHVTLGLAEVLEDLAEIGWNAQWACVRASDVGAPHHRERLFILAYPNSERPQASGLALRPAPQVTWDNDLYDTLAGLNRAPDIDHEMKLCWGDTAPAILTWAMLTNRNPPLIVIDHEDKALHPRFPETRAATNPEFIEWMMGLPEGWVTGVPGLTRNQQIKALGNGVVPQQSAYALNHLLNQ</sequence>
<accession>A0A8S5V2X5</accession>
<dbReference type="GO" id="GO:0008168">
    <property type="term" value="F:methyltransferase activity"/>
    <property type="evidence" value="ECO:0007669"/>
    <property type="project" value="UniProtKB-KW"/>
</dbReference>
<proteinExistence type="predicted"/>
<dbReference type="Pfam" id="PF00145">
    <property type="entry name" value="DNA_methylase"/>
    <property type="match status" value="1"/>
</dbReference>
<dbReference type="EMBL" id="BK016186">
    <property type="protein sequence ID" value="DAG01062.1"/>
    <property type="molecule type" value="Genomic_DNA"/>
</dbReference>
<evidence type="ECO:0000256" key="2">
    <source>
        <dbReference type="ARBA" id="ARBA00022679"/>
    </source>
</evidence>
<protein>
    <submittedName>
        <fullName evidence="3">Cytosine specific methyltransferase</fullName>
    </submittedName>
</protein>
<keyword evidence="1 3" id="KW-0489">Methyltransferase</keyword>
<dbReference type="InterPro" id="IPR029063">
    <property type="entry name" value="SAM-dependent_MTases_sf"/>
</dbReference>
<keyword evidence="2" id="KW-0808">Transferase</keyword>
<evidence type="ECO:0000313" key="3">
    <source>
        <dbReference type="EMBL" id="DAG01062.1"/>
    </source>
</evidence>
<dbReference type="InterPro" id="IPR001525">
    <property type="entry name" value="C5_MeTfrase"/>
</dbReference>
<organism evidence="3">
    <name type="scientific">Siphoviridae sp. ct6YY1</name>
    <dbReference type="NCBI Taxonomy" id="2825343"/>
    <lineage>
        <taxon>Viruses</taxon>
        <taxon>Duplodnaviria</taxon>
        <taxon>Heunggongvirae</taxon>
        <taxon>Uroviricota</taxon>
        <taxon>Caudoviricetes</taxon>
    </lineage>
</organism>
<dbReference type="SUPFAM" id="SSF53335">
    <property type="entry name" value="S-adenosyl-L-methionine-dependent methyltransferases"/>
    <property type="match status" value="1"/>
</dbReference>